<dbReference type="STRING" id="1123269.NX02_04270"/>
<reference evidence="3 4" key="1">
    <citation type="submission" date="2013-07" db="EMBL/GenBank/DDBJ databases">
        <title>Completed genome of Sphingomonas sanxanigenens NX02.</title>
        <authorList>
            <person name="Ma T."/>
            <person name="Huang H."/>
            <person name="Wu M."/>
            <person name="Li X."/>
            <person name="Li G."/>
        </authorList>
    </citation>
    <scope>NUCLEOTIDE SEQUENCE [LARGE SCALE GENOMIC DNA]</scope>
    <source>
        <strain evidence="3 4">NX02</strain>
    </source>
</reference>
<evidence type="ECO:0000313" key="3">
    <source>
        <dbReference type="EMBL" id="AHE56041.1"/>
    </source>
</evidence>
<feature type="domain" description="PH" evidence="1">
    <location>
        <begin position="1"/>
        <end position="63"/>
    </location>
</feature>
<evidence type="ECO:0000259" key="1">
    <source>
        <dbReference type="PROSITE" id="PS50003"/>
    </source>
</evidence>
<gene>
    <name evidence="2" type="ORF">NX02_04270</name>
    <name evidence="3" type="ORF">NX02_22075</name>
</gene>
<evidence type="ECO:0000313" key="2">
    <source>
        <dbReference type="EMBL" id="AHE52602.1"/>
    </source>
</evidence>
<dbReference type="KEGG" id="ssan:NX02_04270"/>
<sequence length="63" mass="7235">MKATNTEIREFARRHGAERLVRPTGYGMFEVGHGGRSLYLPYATRAAAEEDARRWVRSIERAL</sequence>
<accession>W0AG16</accession>
<dbReference type="PATRIC" id="fig|1123269.5.peg.4318"/>
<dbReference type="EMBL" id="CP006644">
    <property type="protein sequence ID" value="AHE52602.1"/>
    <property type="molecule type" value="Genomic_DNA"/>
</dbReference>
<dbReference type="PROSITE" id="PS50003">
    <property type="entry name" value="PH_DOMAIN"/>
    <property type="match status" value="1"/>
</dbReference>
<protein>
    <recommendedName>
        <fullName evidence="1">PH domain-containing protein</fullName>
    </recommendedName>
</protein>
<dbReference type="InterPro" id="IPR001849">
    <property type="entry name" value="PH_domain"/>
</dbReference>
<organism evidence="3 4">
    <name type="scientific">Sphingomonas sanxanigenens DSM 19645 = NX02</name>
    <dbReference type="NCBI Taxonomy" id="1123269"/>
    <lineage>
        <taxon>Bacteria</taxon>
        <taxon>Pseudomonadati</taxon>
        <taxon>Pseudomonadota</taxon>
        <taxon>Alphaproteobacteria</taxon>
        <taxon>Sphingomonadales</taxon>
        <taxon>Sphingomonadaceae</taxon>
        <taxon>Sphingomonas</taxon>
    </lineage>
</organism>
<proteinExistence type="predicted"/>
<dbReference type="EMBL" id="CP006644">
    <property type="protein sequence ID" value="AHE56041.1"/>
    <property type="molecule type" value="Genomic_DNA"/>
</dbReference>
<evidence type="ECO:0000313" key="4">
    <source>
        <dbReference type="Proteomes" id="UP000018851"/>
    </source>
</evidence>
<dbReference type="Proteomes" id="UP000018851">
    <property type="component" value="Chromosome"/>
</dbReference>
<dbReference type="KEGG" id="ssan:NX02_22075"/>
<keyword evidence="4" id="KW-1185">Reference proteome</keyword>
<dbReference type="HOGENOM" id="CLU_2883611_0_0_5"/>
<dbReference type="RefSeq" id="WP_025290902.1">
    <property type="nucleotide sequence ID" value="NZ_CP006644.1"/>
</dbReference>
<dbReference type="AlphaFoldDB" id="W0AG16"/>
<name>W0AG16_9SPHN</name>